<evidence type="ECO:0000313" key="3">
    <source>
        <dbReference type="EMBL" id="VTU06471.1"/>
    </source>
</evidence>
<dbReference type="InterPro" id="IPR036390">
    <property type="entry name" value="WH_DNA-bd_sf"/>
</dbReference>
<proteinExistence type="inferred from homology"/>
<reference evidence="3 4" key="1">
    <citation type="submission" date="2019-05" db="EMBL/GenBank/DDBJ databases">
        <authorList>
            <consortium name="Pathogen Informatics"/>
        </authorList>
    </citation>
    <scope>NUCLEOTIDE SEQUENCE [LARGE SCALE GENOMIC DNA]</scope>
    <source>
        <strain evidence="3 4">NM319</strain>
    </source>
</reference>
<dbReference type="PROSITE" id="PS50931">
    <property type="entry name" value="HTH_LYSR"/>
    <property type="match status" value="1"/>
</dbReference>
<dbReference type="InterPro" id="IPR036388">
    <property type="entry name" value="WH-like_DNA-bd_sf"/>
</dbReference>
<evidence type="ECO:0000256" key="1">
    <source>
        <dbReference type="ARBA" id="ARBA00009437"/>
    </source>
</evidence>
<comment type="caution">
    <text evidence="3">The sequence shown here is derived from an EMBL/GenBank/DDBJ whole genome shotgun (WGS) entry which is preliminary data.</text>
</comment>
<protein>
    <submittedName>
        <fullName evidence="3">DNA-binding transcriptional regulator</fullName>
    </submittedName>
</protein>
<dbReference type="PANTHER" id="PTHR30537">
    <property type="entry name" value="HTH-TYPE TRANSCRIPTIONAL REGULATOR"/>
    <property type="match status" value="1"/>
</dbReference>
<sequence>MKENLNDLRAFILVARTGSFTKAAAQMGVSQSALSHSIRGIEERLKIKLFHRTTRSISTTEAGEQLYQRLSPLFRALVEVLKG</sequence>
<dbReference type="PRINTS" id="PR00039">
    <property type="entry name" value="HTHLYSR"/>
</dbReference>
<dbReference type="SUPFAM" id="SSF46785">
    <property type="entry name" value="Winged helix' DNA-binding domain"/>
    <property type="match status" value="1"/>
</dbReference>
<dbReference type="EMBL" id="CABFKI010000002">
    <property type="protein sequence ID" value="VTU06471.1"/>
    <property type="molecule type" value="Genomic_DNA"/>
</dbReference>
<feature type="domain" description="HTH lysR-type" evidence="2">
    <location>
        <begin position="1"/>
        <end position="60"/>
    </location>
</feature>
<comment type="similarity">
    <text evidence="1">Belongs to the LysR transcriptional regulatory family.</text>
</comment>
<name>A0ABY6THS9_9PAST</name>
<dbReference type="InterPro" id="IPR058163">
    <property type="entry name" value="LysR-type_TF_proteobact-type"/>
</dbReference>
<dbReference type="Gene3D" id="1.10.10.10">
    <property type="entry name" value="Winged helix-like DNA-binding domain superfamily/Winged helix DNA-binding domain"/>
    <property type="match status" value="1"/>
</dbReference>
<organism evidence="3 4">
    <name type="scientific">Actinobacillus porcinus</name>
    <dbReference type="NCBI Taxonomy" id="51048"/>
    <lineage>
        <taxon>Bacteria</taxon>
        <taxon>Pseudomonadati</taxon>
        <taxon>Pseudomonadota</taxon>
        <taxon>Gammaproteobacteria</taxon>
        <taxon>Pasteurellales</taxon>
        <taxon>Pasteurellaceae</taxon>
        <taxon>Actinobacillus</taxon>
    </lineage>
</organism>
<accession>A0ABY6THS9</accession>
<dbReference type="Proteomes" id="UP000308167">
    <property type="component" value="Unassembled WGS sequence"/>
</dbReference>
<evidence type="ECO:0000259" key="2">
    <source>
        <dbReference type="PROSITE" id="PS50931"/>
    </source>
</evidence>
<dbReference type="InterPro" id="IPR000847">
    <property type="entry name" value="LysR_HTH_N"/>
</dbReference>
<keyword evidence="4" id="KW-1185">Reference proteome</keyword>
<dbReference type="PANTHER" id="PTHR30537:SF1">
    <property type="entry name" value="HTH-TYPE TRANSCRIPTIONAL REGULATOR PGRR"/>
    <property type="match status" value="1"/>
</dbReference>
<dbReference type="GO" id="GO:0003677">
    <property type="term" value="F:DNA binding"/>
    <property type="evidence" value="ECO:0007669"/>
    <property type="project" value="UniProtKB-KW"/>
</dbReference>
<gene>
    <name evidence="3" type="primary">dmlR_1</name>
    <name evidence="3" type="ORF">SAMEA1410922_00473</name>
</gene>
<keyword evidence="3" id="KW-0238">DNA-binding</keyword>
<evidence type="ECO:0000313" key="4">
    <source>
        <dbReference type="Proteomes" id="UP000308167"/>
    </source>
</evidence>
<dbReference type="Pfam" id="PF00126">
    <property type="entry name" value="HTH_1"/>
    <property type="match status" value="1"/>
</dbReference>